<dbReference type="Proteomes" id="UP001347146">
    <property type="component" value="Unassembled WGS sequence"/>
</dbReference>
<dbReference type="Gene3D" id="1.20.120.530">
    <property type="entry name" value="GntR ligand-binding domain-like"/>
    <property type="match status" value="1"/>
</dbReference>
<dbReference type="PROSITE" id="PS50949">
    <property type="entry name" value="HTH_GNTR"/>
    <property type="match status" value="1"/>
</dbReference>
<dbReference type="SUPFAM" id="SSF46785">
    <property type="entry name" value="Winged helix' DNA-binding domain"/>
    <property type="match status" value="1"/>
</dbReference>
<dbReference type="SMART" id="SM00345">
    <property type="entry name" value="HTH_GNTR"/>
    <property type="match status" value="1"/>
</dbReference>
<dbReference type="SMART" id="SM00895">
    <property type="entry name" value="FCD"/>
    <property type="match status" value="1"/>
</dbReference>
<evidence type="ECO:0000256" key="3">
    <source>
        <dbReference type="ARBA" id="ARBA00023163"/>
    </source>
</evidence>
<protein>
    <submittedName>
        <fullName evidence="5">FadR/GntR family transcriptional regulator</fullName>
    </submittedName>
</protein>
<keyword evidence="1" id="KW-0805">Transcription regulation</keyword>
<dbReference type="InterPro" id="IPR000524">
    <property type="entry name" value="Tscrpt_reg_HTH_GntR"/>
</dbReference>
<dbReference type="Gene3D" id="1.10.10.10">
    <property type="entry name" value="Winged helix-like DNA-binding domain superfamily/Winged helix DNA-binding domain"/>
    <property type="match status" value="1"/>
</dbReference>
<feature type="domain" description="HTH gntR-type" evidence="4">
    <location>
        <begin position="21"/>
        <end position="91"/>
    </location>
</feature>
<dbReference type="InterPro" id="IPR036388">
    <property type="entry name" value="WH-like_DNA-bd_sf"/>
</dbReference>
<name>A0ABU7MIT7_9ACTN</name>
<dbReference type="CDD" id="cd07377">
    <property type="entry name" value="WHTH_GntR"/>
    <property type="match status" value="1"/>
</dbReference>
<dbReference type="InterPro" id="IPR008920">
    <property type="entry name" value="TF_FadR/GntR_C"/>
</dbReference>
<sequence>MSIEIGEQDPGSAPFLGRTVLRPRQQVEDALREAVLSGQLRVGERLPAETELARQFSVSRPTVREALSALETQGLIRKVPGAGGGSFVQTVDHHALGEVIQDSMHTLVRLGSISAIEVAMVRQYLEVPSAALAATNRTEADVAELRSIIDAQKACTVDDPRVPELDVRFHTAIARMSGNRVLASLIFALHRESEPVSYLEMSPDLGRETVLQHQRIVKAIAGSDCAAAEEAITEHLTYLREHMKVATQR</sequence>
<dbReference type="RefSeq" id="WP_330435760.1">
    <property type="nucleotide sequence ID" value="NZ_JAZDUF010000008.1"/>
</dbReference>
<proteinExistence type="predicted"/>
<evidence type="ECO:0000313" key="6">
    <source>
        <dbReference type="Proteomes" id="UP001347146"/>
    </source>
</evidence>
<evidence type="ECO:0000256" key="2">
    <source>
        <dbReference type="ARBA" id="ARBA00023125"/>
    </source>
</evidence>
<organism evidence="5 6">
    <name type="scientific">Gordonia sesuvii</name>
    <dbReference type="NCBI Taxonomy" id="3116777"/>
    <lineage>
        <taxon>Bacteria</taxon>
        <taxon>Bacillati</taxon>
        <taxon>Actinomycetota</taxon>
        <taxon>Actinomycetes</taxon>
        <taxon>Mycobacteriales</taxon>
        <taxon>Gordoniaceae</taxon>
        <taxon>Gordonia</taxon>
    </lineage>
</organism>
<dbReference type="Pfam" id="PF00392">
    <property type="entry name" value="GntR"/>
    <property type="match status" value="1"/>
</dbReference>
<dbReference type="SUPFAM" id="SSF48008">
    <property type="entry name" value="GntR ligand-binding domain-like"/>
    <property type="match status" value="1"/>
</dbReference>
<comment type="caution">
    <text evidence="5">The sequence shown here is derived from an EMBL/GenBank/DDBJ whole genome shotgun (WGS) entry which is preliminary data.</text>
</comment>
<evidence type="ECO:0000313" key="5">
    <source>
        <dbReference type="EMBL" id="MEE3853014.1"/>
    </source>
</evidence>
<accession>A0ABU7MIT7</accession>
<dbReference type="InterPro" id="IPR036390">
    <property type="entry name" value="WH_DNA-bd_sf"/>
</dbReference>
<keyword evidence="6" id="KW-1185">Reference proteome</keyword>
<evidence type="ECO:0000259" key="4">
    <source>
        <dbReference type="PROSITE" id="PS50949"/>
    </source>
</evidence>
<dbReference type="PANTHER" id="PTHR43537:SF5">
    <property type="entry name" value="UXU OPERON TRANSCRIPTIONAL REGULATOR"/>
    <property type="match status" value="1"/>
</dbReference>
<dbReference type="EMBL" id="JAZDUF010000008">
    <property type="protein sequence ID" value="MEE3853014.1"/>
    <property type="molecule type" value="Genomic_DNA"/>
</dbReference>
<dbReference type="PANTHER" id="PTHR43537">
    <property type="entry name" value="TRANSCRIPTIONAL REGULATOR, GNTR FAMILY"/>
    <property type="match status" value="1"/>
</dbReference>
<gene>
    <name evidence="5" type="ORF">VZC37_21945</name>
</gene>
<reference evidence="5 6" key="1">
    <citation type="submission" date="2024-01" db="EMBL/GenBank/DDBJ databases">
        <title>Draft genome sequence of Gordonia sp. LSe1-13.</title>
        <authorList>
            <person name="Suphannarot A."/>
            <person name="Mingma R."/>
        </authorList>
    </citation>
    <scope>NUCLEOTIDE SEQUENCE [LARGE SCALE GENOMIC DNA]</scope>
    <source>
        <strain evidence="5 6">LSe1-13</strain>
    </source>
</reference>
<dbReference type="InterPro" id="IPR011711">
    <property type="entry name" value="GntR_C"/>
</dbReference>
<keyword evidence="2" id="KW-0238">DNA-binding</keyword>
<evidence type="ECO:0000256" key="1">
    <source>
        <dbReference type="ARBA" id="ARBA00023015"/>
    </source>
</evidence>
<keyword evidence="3" id="KW-0804">Transcription</keyword>
<dbReference type="PRINTS" id="PR00035">
    <property type="entry name" value="HTHGNTR"/>
</dbReference>
<dbReference type="Pfam" id="PF07729">
    <property type="entry name" value="FCD"/>
    <property type="match status" value="1"/>
</dbReference>